<keyword evidence="1" id="KW-0812">Transmembrane</keyword>
<keyword evidence="1" id="KW-0472">Membrane</keyword>
<evidence type="ECO:0000313" key="2">
    <source>
        <dbReference type="EMBL" id="SAK66451.1"/>
    </source>
</evidence>
<dbReference type="AlphaFoldDB" id="A0A158B8N9"/>
<keyword evidence="3" id="KW-1185">Reference proteome</keyword>
<proteinExistence type="predicted"/>
<evidence type="ECO:0000256" key="1">
    <source>
        <dbReference type="SAM" id="Phobius"/>
    </source>
</evidence>
<dbReference type="STRING" id="1777144.AWB83_02976"/>
<dbReference type="EMBL" id="FCOB02000012">
    <property type="protein sequence ID" value="SAK66451.1"/>
    <property type="molecule type" value="Genomic_DNA"/>
</dbReference>
<reference evidence="2" key="1">
    <citation type="submission" date="2016-01" db="EMBL/GenBank/DDBJ databases">
        <authorList>
            <person name="Peeters C."/>
        </authorList>
    </citation>
    <scope>NUCLEOTIDE SEQUENCE [LARGE SCALE GENOMIC DNA]</scope>
    <source>
        <strain evidence="2">LMG 29326</strain>
    </source>
</reference>
<dbReference type="Proteomes" id="UP000054978">
    <property type="component" value="Unassembled WGS sequence"/>
</dbReference>
<sequence>MPMIWLADIVLMLHALTVLFIVGGLIAIWLGAAFKRTWARNRAFRMTHMVAIGIVAALALLDLPCPLTVLEGDLRSGHPGAQGFLQHWISAWLYLDLPIWVFILAYSAFFLIVVATWRRFPPRS</sequence>
<gene>
    <name evidence="2" type="ORF">AWB83_02976</name>
</gene>
<keyword evidence="1" id="KW-1133">Transmembrane helix</keyword>
<dbReference type="InterPro" id="IPR021218">
    <property type="entry name" value="DUF2784"/>
</dbReference>
<accession>A0A158B8N9</accession>
<organism evidence="2 3">
    <name type="scientific">Caballeronia ptereochthonis</name>
    <dbReference type="NCBI Taxonomy" id="1777144"/>
    <lineage>
        <taxon>Bacteria</taxon>
        <taxon>Pseudomonadati</taxon>
        <taxon>Pseudomonadota</taxon>
        <taxon>Betaproteobacteria</taxon>
        <taxon>Burkholderiales</taxon>
        <taxon>Burkholderiaceae</taxon>
        <taxon>Caballeronia</taxon>
    </lineage>
</organism>
<feature type="transmembrane region" description="Helical" evidence="1">
    <location>
        <begin position="12"/>
        <end position="34"/>
    </location>
</feature>
<feature type="transmembrane region" description="Helical" evidence="1">
    <location>
        <begin position="46"/>
        <end position="69"/>
    </location>
</feature>
<protein>
    <recommendedName>
        <fullName evidence="4">DUF2784 domain-containing protein</fullName>
    </recommendedName>
</protein>
<evidence type="ECO:0008006" key="4">
    <source>
        <dbReference type="Google" id="ProtNLM"/>
    </source>
</evidence>
<dbReference type="Pfam" id="PF10861">
    <property type="entry name" value="DUF2784"/>
    <property type="match status" value="1"/>
</dbReference>
<feature type="transmembrane region" description="Helical" evidence="1">
    <location>
        <begin position="97"/>
        <end position="117"/>
    </location>
</feature>
<name>A0A158B8N9_9BURK</name>
<evidence type="ECO:0000313" key="3">
    <source>
        <dbReference type="Proteomes" id="UP000054978"/>
    </source>
</evidence>
<comment type="caution">
    <text evidence="2">The sequence shown here is derived from an EMBL/GenBank/DDBJ whole genome shotgun (WGS) entry which is preliminary data.</text>
</comment>